<accession>A0A419TB83</accession>
<protein>
    <recommendedName>
        <fullName evidence="3">SHSP domain-containing protein</fullName>
    </recommendedName>
</protein>
<proteinExistence type="inferred from homology"/>
<comment type="caution">
    <text evidence="4">The sequence shown here is derived from an EMBL/GenBank/DDBJ whole genome shotgun (WGS) entry which is preliminary data.</text>
</comment>
<dbReference type="AlphaFoldDB" id="A0A419TB83"/>
<keyword evidence="5" id="KW-1185">Reference proteome</keyword>
<dbReference type="PROSITE" id="PS01031">
    <property type="entry name" value="SHSP"/>
    <property type="match status" value="1"/>
</dbReference>
<gene>
    <name evidence="4" type="ORF">BET03_02485</name>
</gene>
<feature type="domain" description="SHSP" evidence="3">
    <location>
        <begin position="28"/>
        <end position="138"/>
    </location>
</feature>
<dbReference type="Gene3D" id="2.60.40.790">
    <property type="match status" value="1"/>
</dbReference>
<dbReference type="PANTHER" id="PTHR11527">
    <property type="entry name" value="HEAT-SHOCK PROTEIN 20 FAMILY MEMBER"/>
    <property type="match status" value="1"/>
</dbReference>
<evidence type="ECO:0000259" key="3">
    <source>
        <dbReference type="PROSITE" id="PS01031"/>
    </source>
</evidence>
<dbReference type="Proteomes" id="UP000284177">
    <property type="component" value="Unassembled WGS sequence"/>
</dbReference>
<dbReference type="RefSeq" id="WP_120166890.1">
    <property type="nucleotide sequence ID" value="NZ_MCIB01000001.1"/>
</dbReference>
<dbReference type="OrthoDB" id="9811615at2"/>
<evidence type="ECO:0000313" key="4">
    <source>
        <dbReference type="EMBL" id="RKD34712.1"/>
    </source>
</evidence>
<evidence type="ECO:0000256" key="2">
    <source>
        <dbReference type="RuleBase" id="RU003616"/>
    </source>
</evidence>
<dbReference type="Pfam" id="PF00011">
    <property type="entry name" value="HSP20"/>
    <property type="match status" value="1"/>
</dbReference>
<sequence>MFDLVPFNRRMREIEKMFDKMVSDNFLNITSLNDIRVDIKENDNEYLLEAEIPGVEKEQIEIKYNNNYLTISVERKDEIKEEKENYIRRERRMGKTSRSFYVDGVDEDKIKAKYNNGILKITLPKSKNNRKGRSIDIQ</sequence>
<dbReference type="InterPro" id="IPR002068">
    <property type="entry name" value="A-crystallin/Hsp20_dom"/>
</dbReference>
<dbReference type="EMBL" id="MCIB01000001">
    <property type="protein sequence ID" value="RKD34712.1"/>
    <property type="molecule type" value="Genomic_DNA"/>
</dbReference>
<reference evidence="4 5" key="1">
    <citation type="submission" date="2016-08" db="EMBL/GenBank/DDBJ databases">
        <title>Novel Firmicutes and Novel Genomes.</title>
        <authorList>
            <person name="Poppleton D.I."/>
            <person name="Gribaldo S."/>
        </authorList>
    </citation>
    <scope>NUCLEOTIDE SEQUENCE [LARGE SCALE GENOMIC DNA]</scope>
    <source>
        <strain evidence="4 5">CTT3</strain>
    </source>
</reference>
<dbReference type="InterPro" id="IPR008978">
    <property type="entry name" value="HSP20-like_chaperone"/>
</dbReference>
<comment type="similarity">
    <text evidence="1 2">Belongs to the small heat shock protein (HSP20) family.</text>
</comment>
<evidence type="ECO:0000313" key="5">
    <source>
        <dbReference type="Proteomes" id="UP000284177"/>
    </source>
</evidence>
<name>A0A419TB83_9FIRM</name>
<evidence type="ECO:0000256" key="1">
    <source>
        <dbReference type="PROSITE-ProRule" id="PRU00285"/>
    </source>
</evidence>
<dbReference type="CDD" id="cd06471">
    <property type="entry name" value="ACD_LpsHSP_like"/>
    <property type="match status" value="1"/>
</dbReference>
<organism evidence="4 5">
    <name type="scientific">Thermohalobacter berrensis</name>
    <dbReference type="NCBI Taxonomy" id="99594"/>
    <lineage>
        <taxon>Bacteria</taxon>
        <taxon>Bacillati</taxon>
        <taxon>Bacillota</taxon>
        <taxon>Tissierellia</taxon>
        <taxon>Tissierellales</taxon>
        <taxon>Thermohalobacteraceae</taxon>
        <taxon>Thermohalobacter</taxon>
    </lineage>
</organism>
<dbReference type="InterPro" id="IPR031107">
    <property type="entry name" value="Small_HSP"/>
</dbReference>
<dbReference type="SUPFAM" id="SSF49764">
    <property type="entry name" value="HSP20-like chaperones"/>
    <property type="match status" value="1"/>
</dbReference>